<keyword evidence="3" id="KW-1185">Reference proteome</keyword>
<sequence length="638" mass="69331">MDEQTKTASTPPPPPTHRRGTQSARPTPTTPTTTQPALSNSEPFLRFPRPQGNRRLANWISTSDPDIMRLTTTTEDTGLAESTYELITGTDNDSQDGNYTESMGESIGSLDVPRADDVHSLAGTECTHDDESVVDDEVDAPPQTSTFDGGDEEGDEAIIEASNESNDETFILQNQSMDGSESEEEARSRCSLEYTQHSLKTPSILTPEASKLMERPFELRPREQQLPENPETFQVKLNGRLADFWEVGTCAKDYFIETTSAALPGLLFAAAFALLIPVLYTPPAENSRPGATVATSTITATTTAVVVSTSVASSSARPSPSSVGGMGLIPLGDGTSDEWLFGAKKPVVSFTPQAQTDILVHVPNDVKETWLSKSCLVVAATRGDHQIETAMSPVEEGILLQFPKKEAHGVVNLSLKATCRPKIQKVIKVHFGKGIMEEAYEITKNLAHDLSGLVPAAAQEAERCFEGAKRSLGAVSDTVGNSVVFVSDNLLNRLNNALAGAQQSFGGAGLDTLSRIRGATEDVAKRIGTVSQQTKEQLCRVQDFQNQLQLGLLDAQISAKIWWLKATGREEERDDYQRKAREFVARKQEAARKASQARRPQVKLEMASRPWSRMLRQGGCQRSAGRGGRSTHECKVEA</sequence>
<dbReference type="EMBL" id="PKSG01000688">
    <property type="protein sequence ID" value="POR33402.1"/>
    <property type="molecule type" value="Genomic_DNA"/>
</dbReference>
<evidence type="ECO:0000256" key="1">
    <source>
        <dbReference type="SAM" id="MobiDB-lite"/>
    </source>
</evidence>
<proteinExistence type="predicted"/>
<feature type="region of interest" description="Disordered" evidence="1">
    <location>
        <begin position="589"/>
        <end position="608"/>
    </location>
</feature>
<protein>
    <submittedName>
        <fullName evidence="2">Uncharacterized protein</fullName>
    </submittedName>
</protein>
<reference evidence="2 3" key="1">
    <citation type="submission" date="2018-01" db="EMBL/GenBank/DDBJ databases">
        <title>Harnessing the power of phylogenomics to disentangle the directionality and signatures of interkingdom host jumping in the parasitic fungal genus Tolypocladium.</title>
        <authorList>
            <person name="Quandt C.A."/>
            <person name="Patterson W."/>
            <person name="Spatafora J.W."/>
        </authorList>
    </citation>
    <scope>NUCLEOTIDE SEQUENCE [LARGE SCALE GENOMIC DNA]</scope>
    <source>
        <strain evidence="2 3">NRBC 100945</strain>
    </source>
</reference>
<feature type="compositionally biased region" description="Polar residues" evidence="1">
    <location>
        <begin position="89"/>
        <end position="103"/>
    </location>
</feature>
<dbReference type="AlphaFoldDB" id="A0A2S4KT90"/>
<feature type="region of interest" description="Disordered" evidence="1">
    <location>
        <begin position="615"/>
        <end position="638"/>
    </location>
</feature>
<comment type="caution">
    <text evidence="2">The sequence shown here is derived from an EMBL/GenBank/DDBJ whole genome shotgun (WGS) entry which is preliminary data.</text>
</comment>
<accession>A0A2S4KT90</accession>
<evidence type="ECO:0000313" key="3">
    <source>
        <dbReference type="Proteomes" id="UP000237481"/>
    </source>
</evidence>
<evidence type="ECO:0000313" key="2">
    <source>
        <dbReference type="EMBL" id="POR33402.1"/>
    </source>
</evidence>
<feature type="region of interest" description="Disordered" evidence="1">
    <location>
        <begin position="1"/>
        <end position="66"/>
    </location>
</feature>
<feature type="region of interest" description="Disordered" evidence="1">
    <location>
        <begin position="88"/>
        <end position="111"/>
    </location>
</feature>
<name>A0A2S4KT90_9HYPO</name>
<feature type="region of interest" description="Disordered" evidence="1">
    <location>
        <begin position="127"/>
        <end position="153"/>
    </location>
</feature>
<dbReference type="OrthoDB" id="4925544at2759"/>
<organism evidence="2 3">
    <name type="scientific">Tolypocladium paradoxum</name>
    <dbReference type="NCBI Taxonomy" id="94208"/>
    <lineage>
        <taxon>Eukaryota</taxon>
        <taxon>Fungi</taxon>
        <taxon>Dikarya</taxon>
        <taxon>Ascomycota</taxon>
        <taxon>Pezizomycotina</taxon>
        <taxon>Sordariomycetes</taxon>
        <taxon>Hypocreomycetidae</taxon>
        <taxon>Hypocreales</taxon>
        <taxon>Ophiocordycipitaceae</taxon>
        <taxon>Tolypocladium</taxon>
    </lineage>
</organism>
<gene>
    <name evidence="2" type="ORF">TPAR_06411</name>
</gene>
<dbReference type="STRING" id="94208.A0A2S4KT90"/>
<dbReference type="Proteomes" id="UP000237481">
    <property type="component" value="Unassembled WGS sequence"/>
</dbReference>